<keyword evidence="6" id="KW-1133">Transmembrane helix</keyword>
<feature type="active site" description="Proton acceptor" evidence="4">
    <location>
        <position position="600"/>
    </location>
</feature>
<keyword evidence="1 4" id="KW-0378">Hydrolase</keyword>
<feature type="compositionally biased region" description="Pro residues" evidence="5">
    <location>
        <begin position="43"/>
        <end position="52"/>
    </location>
</feature>
<name>A0A2V3IZH4_9FLOR</name>
<keyword evidence="2 4" id="KW-0442">Lipid degradation</keyword>
<evidence type="ECO:0000256" key="6">
    <source>
        <dbReference type="SAM" id="Phobius"/>
    </source>
</evidence>
<dbReference type="OrthoDB" id="10049244at2759"/>
<feature type="active site" description="Nucleophile" evidence="4">
    <location>
        <position position="444"/>
    </location>
</feature>
<accession>A0A2V3IZH4</accession>
<evidence type="ECO:0000256" key="4">
    <source>
        <dbReference type="PROSITE-ProRule" id="PRU01161"/>
    </source>
</evidence>
<keyword evidence="3 4" id="KW-0443">Lipid metabolism</keyword>
<organism evidence="8 9">
    <name type="scientific">Gracilariopsis chorda</name>
    <dbReference type="NCBI Taxonomy" id="448386"/>
    <lineage>
        <taxon>Eukaryota</taxon>
        <taxon>Rhodophyta</taxon>
        <taxon>Florideophyceae</taxon>
        <taxon>Rhodymeniophycidae</taxon>
        <taxon>Gracilariales</taxon>
        <taxon>Gracilariaceae</taxon>
        <taxon>Gracilariopsis</taxon>
    </lineage>
</organism>
<dbReference type="Pfam" id="PF11815">
    <property type="entry name" value="DUF3336"/>
    <property type="match status" value="1"/>
</dbReference>
<sequence length="812" mass="91182">MRRYAPHNTTFQTWSAPNLTPSSRQRALTHLSSLRDAFLKLFAPPPPLPPRPQNHAHSPTDDVHAEPRLAALHRWLDLRPPLSDPARSALRKLMRPEAVIVRSDPKRAQCRVCNDLFTPEPSSNGLDATRSAWILNGDFWQFVTMFIFGLLYVLLSILQWVCGIRGKWTRRIAFRRQRHYLTSRLQTAPNYSAWHCAADELDMLEGRSEWKRNSSDIMEDLCTVCDQVWNTRAKTRERAAINAKAVSSVGAVCDIKMIAAKLRELSVLFNNGDVHGLAYALRASLLRNLGGMCHPEMHAHSLVGTNLIVEDYVNVVSFLIAYIAESEPLKRTTPIQSASVSPVIPHSSREPAKPLEKITIGLGARTFASQATKDIPQHSDQVNVSKQKLLSNEDKLTFLNEARHAYGRTALMLSGGAAMGMYHLGVVKALLDQRLLPKVVCGTSAGALIASIVGIFQDEELDEMLKSEDLINPLTGDTFVFRYFDEHLTFARRLRRFISKGFIQDVKMLQDCLRKTFGDLTFEEAYTKTRRILNITVCPSRSSSDPPVLLNYLTAPHVLIWSAASASCALPLIFAPVELVAKSASGRMVPYHPDGVRWIDGSISSDVPLARIGELFNVNHFIVSQTNPHVIPRSMPIMHTRAALLLKSELQFRYWQAMQMGLIPKLLSSIFPHFMQPYAGDVTIMPEVRLSDLGRLLSNPTRDAVLDYIRRGEIHAFPYLDRIRLHCLIERTLDQSVEYVATMARSDEETAHETTTSRRYGLFGRVPSWLWFDTRSLLPSGGMSAVASRLGARKKEDDESSAASTSEKNRCI</sequence>
<keyword evidence="9" id="KW-1185">Reference proteome</keyword>
<evidence type="ECO:0000259" key="7">
    <source>
        <dbReference type="PROSITE" id="PS51635"/>
    </source>
</evidence>
<evidence type="ECO:0000256" key="1">
    <source>
        <dbReference type="ARBA" id="ARBA00022801"/>
    </source>
</evidence>
<evidence type="ECO:0000256" key="2">
    <source>
        <dbReference type="ARBA" id="ARBA00022963"/>
    </source>
</evidence>
<dbReference type="InterPro" id="IPR050301">
    <property type="entry name" value="NTE"/>
</dbReference>
<comment type="caution">
    <text evidence="4">Lacks conserved residue(s) required for the propagation of feature annotation.</text>
</comment>
<dbReference type="PANTHER" id="PTHR14226">
    <property type="entry name" value="NEUROPATHY TARGET ESTERASE/SWISS CHEESE D.MELANOGASTER"/>
    <property type="match status" value="1"/>
</dbReference>
<protein>
    <submittedName>
        <fullName evidence="8">Triacylglycerol lipase SDP1</fullName>
    </submittedName>
</protein>
<feature type="compositionally biased region" description="Polar residues" evidence="5">
    <location>
        <begin position="7"/>
        <end position="22"/>
    </location>
</feature>
<dbReference type="InterPro" id="IPR021771">
    <property type="entry name" value="Triacylglycerol_lipase_N"/>
</dbReference>
<feature type="region of interest" description="Disordered" evidence="5">
    <location>
        <begin position="1"/>
        <end position="22"/>
    </location>
</feature>
<evidence type="ECO:0000313" key="9">
    <source>
        <dbReference type="Proteomes" id="UP000247409"/>
    </source>
</evidence>
<dbReference type="Pfam" id="PF01734">
    <property type="entry name" value="Patatin"/>
    <property type="match status" value="1"/>
</dbReference>
<dbReference type="Proteomes" id="UP000247409">
    <property type="component" value="Unassembled WGS sequence"/>
</dbReference>
<comment type="caution">
    <text evidence="8">The sequence shown here is derived from an EMBL/GenBank/DDBJ whole genome shotgun (WGS) entry which is preliminary data.</text>
</comment>
<evidence type="ECO:0000256" key="3">
    <source>
        <dbReference type="ARBA" id="ARBA00023098"/>
    </source>
</evidence>
<dbReference type="Gene3D" id="3.40.1090.10">
    <property type="entry name" value="Cytosolic phospholipase A2 catalytic domain"/>
    <property type="match status" value="2"/>
</dbReference>
<dbReference type="AlphaFoldDB" id="A0A2V3IZH4"/>
<keyword evidence="6" id="KW-0472">Membrane</keyword>
<reference evidence="8 9" key="1">
    <citation type="journal article" date="2018" name="Mol. Biol. Evol.">
        <title>Analysis of the draft genome of the red seaweed Gracilariopsis chorda provides insights into genome size evolution in Rhodophyta.</title>
        <authorList>
            <person name="Lee J."/>
            <person name="Yang E.C."/>
            <person name="Graf L."/>
            <person name="Yang J.H."/>
            <person name="Qiu H."/>
            <person name="Zel Zion U."/>
            <person name="Chan C.X."/>
            <person name="Stephens T.G."/>
            <person name="Weber A.P.M."/>
            <person name="Boo G.H."/>
            <person name="Boo S.M."/>
            <person name="Kim K.M."/>
            <person name="Shin Y."/>
            <person name="Jung M."/>
            <person name="Lee S.J."/>
            <person name="Yim H.S."/>
            <person name="Lee J.H."/>
            <person name="Bhattacharya D."/>
            <person name="Yoon H.S."/>
        </authorList>
    </citation>
    <scope>NUCLEOTIDE SEQUENCE [LARGE SCALE GENOMIC DNA]</scope>
    <source>
        <strain evidence="8 9">SKKU-2015</strain>
        <tissue evidence="8">Whole body</tissue>
    </source>
</reference>
<feature type="transmembrane region" description="Helical" evidence="6">
    <location>
        <begin position="139"/>
        <end position="161"/>
    </location>
</feature>
<dbReference type="SUPFAM" id="SSF52151">
    <property type="entry name" value="FabD/lysophospholipase-like"/>
    <property type="match status" value="1"/>
</dbReference>
<evidence type="ECO:0000313" key="8">
    <source>
        <dbReference type="EMBL" id="PXF47544.1"/>
    </source>
</evidence>
<keyword evidence="6" id="KW-0812">Transmembrane</keyword>
<dbReference type="EMBL" id="NBIV01000023">
    <property type="protein sequence ID" value="PXF47544.1"/>
    <property type="molecule type" value="Genomic_DNA"/>
</dbReference>
<feature type="domain" description="PNPLA" evidence="7">
    <location>
        <begin position="411"/>
        <end position="613"/>
    </location>
</feature>
<evidence type="ECO:0000256" key="5">
    <source>
        <dbReference type="SAM" id="MobiDB-lite"/>
    </source>
</evidence>
<dbReference type="InterPro" id="IPR002641">
    <property type="entry name" value="PNPLA_dom"/>
</dbReference>
<dbReference type="GO" id="GO:0004806">
    <property type="term" value="F:triacylglycerol lipase activity"/>
    <property type="evidence" value="ECO:0007669"/>
    <property type="project" value="InterPro"/>
</dbReference>
<dbReference type="InterPro" id="IPR016035">
    <property type="entry name" value="Acyl_Trfase/lysoPLipase"/>
</dbReference>
<feature type="region of interest" description="Disordered" evidence="5">
    <location>
        <begin position="42"/>
        <end position="63"/>
    </location>
</feature>
<dbReference type="PROSITE" id="PS51635">
    <property type="entry name" value="PNPLA"/>
    <property type="match status" value="1"/>
</dbReference>
<dbReference type="PANTHER" id="PTHR14226:SF10">
    <property type="entry name" value="TRIACYLGLYCEROL LIPASE 4-RELATED"/>
    <property type="match status" value="1"/>
</dbReference>
<feature type="short sequence motif" description="GXSXG" evidence="4">
    <location>
        <begin position="442"/>
        <end position="446"/>
    </location>
</feature>
<proteinExistence type="predicted"/>
<gene>
    <name evidence="8" type="ORF">BWQ96_02688</name>
</gene>
<dbReference type="GO" id="GO:0016042">
    <property type="term" value="P:lipid catabolic process"/>
    <property type="evidence" value="ECO:0007669"/>
    <property type="project" value="UniProtKB-UniRule"/>
</dbReference>
<feature type="region of interest" description="Disordered" evidence="5">
    <location>
        <begin position="789"/>
        <end position="812"/>
    </location>
</feature>
<dbReference type="STRING" id="448386.A0A2V3IZH4"/>